<dbReference type="Pfam" id="PF07690">
    <property type="entry name" value="MFS_1"/>
    <property type="match status" value="1"/>
</dbReference>
<feature type="transmembrane region" description="Helical" evidence="8">
    <location>
        <begin position="494"/>
        <end position="511"/>
    </location>
</feature>
<feature type="compositionally biased region" description="Polar residues" evidence="7">
    <location>
        <begin position="32"/>
        <end position="51"/>
    </location>
</feature>
<evidence type="ECO:0000256" key="1">
    <source>
        <dbReference type="ARBA" id="ARBA00004651"/>
    </source>
</evidence>
<feature type="transmembrane region" description="Helical" evidence="8">
    <location>
        <begin position="175"/>
        <end position="195"/>
    </location>
</feature>
<feature type="transmembrane region" description="Helical" evidence="8">
    <location>
        <begin position="142"/>
        <end position="163"/>
    </location>
</feature>
<feature type="domain" description="Major facilitator superfamily (MFS) profile" evidence="9">
    <location>
        <begin position="335"/>
        <end position="518"/>
    </location>
</feature>
<feature type="transmembrane region" description="Helical" evidence="8">
    <location>
        <begin position="469"/>
        <end position="488"/>
    </location>
</feature>
<keyword evidence="2" id="KW-0813">Transport</keyword>
<feature type="transmembrane region" description="Helical" evidence="8">
    <location>
        <begin position="340"/>
        <end position="361"/>
    </location>
</feature>
<dbReference type="InterPro" id="IPR036259">
    <property type="entry name" value="MFS_trans_sf"/>
</dbReference>
<keyword evidence="6 8" id="KW-0472">Membrane</keyword>
<dbReference type="EMBL" id="JTHE03000109">
    <property type="protein sequence ID" value="MCM1984985.1"/>
    <property type="molecule type" value="Genomic_DNA"/>
</dbReference>
<dbReference type="CDD" id="cd06173">
    <property type="entry name" value="MFS_MefA_like"/>
    <property type="match status" value="1"/>
</dbReference>
<evidence type="ECO:0000256" key="2">
    <source>
        <dbReference type="ARBA" id="ARBA00022448"/>
    </source>
</evidence>
<dbReference type="PROSITE" id="PS50850">
    <property type="entry name" value="MFS"/>
    <property type="match status" value="1"/>
</dbReference>
<dbReference type="PANTHER" id="PTHR43266:SF2">
    <property type="entry name" value="MAJOR FACILITATOR SUPERFAMILY (MFS) PROFILE DOMAIN-CONTAINING PROTEIN"/>
    <property type="match status" value="1"/>
</dbReference>
<evidence type="ECO:0000256" key="3">
    <source>
        <dbReference type="ARBA" id="ARBA00022475"/>
    </source>
</evidence>
<feature type="transmembrane region" description="Helical" evidence="8">
    <location>
        <begin position="373"/>
        <end position="395"/>
    </location>
</feature>
<feature type="compositionally biased region" description="Low complexity" evidence="7">
    <location>
        <begin position="1"/>
        <end position="18"/>
    </location>
</feature>
<dbReference type="PANTHER" id="PTHR43266">
    <property type="entry name" value="MACROLIDE-EFFLUX PROTEIN"/>
    <property type="match status" value="1"/>
</dbReference>
<accession>A0ABD4T9R6</accession>
<reference evidence="10 11" key="1">
    <citation type="journal article" date="2015" name="Genome Announc.">
        <title>Draft Genome Sequence of Filamentous Marine Cyanobacterium Lyngbya confervoides Strain BDU141951.</title>
        <authorList>
            <person name="Chandrababunaidu M.M."/>
            <person name="Sen D."/>
            <person name="Tripathy S."/>
        </authorList>
    </citation>
    <scope>NUCLEOTIDE SEQUENCE [LARGE SCALE GENOMIC DNA]</scope>
    <source>
        <strain evidence="10 11">BDU141951</strain>
    </source>
</reference>
<name>A0ABD4T9R6_9CYAN</name>
<feature type="transmembrane region" description="Helical" evidence="8">
    <location>
        <begin position="201"/>
        <end position="226"/>
    </location>
</feature>
<dbReference type="Gene3D" id="1.20.1250.20">
    <property type="entry name" value="MFS general substrate transporter like domains"/>
    <property type="match status" value="2"/>
</dbReference>
<feature type="transmembrane region" description="Helical" evidence="8">
    <location>
        <begin position="427"/>
        <end position="449"/>
    </location>
</feature>
<feature type="transmembrane region" description="Helical" evidence="8">
    <location>
        <begin position="288"/>
        <end position="306"/>
    </location>
</feature>
<protein>
    <submittedName>
        <fullName evidence="10">MFS transporter</fullName>
    </submittedName>
</protein>
<feature type="transmembrane region" description="Helical" evidence="8">
    <location>
        <begin position="247"/>
        <end position="268"/>
    </location>
</feature>
<evidence type="ECO:0000313" key="11">
    <source>
        <dbReference type="Proteomes" id="UP000031561"/>
    </source>
</evidence>
<feature type="transmembrane region" description="Helical" evidence="8">
    <location>
        <begin position="402"/>
        <end position="421"/>
    </location>
</feature>
<dbReference type="PRINTS" id="PR00173">
    <property type="entry name" value="EDTRNSPORT"/>
</dbReference>
<feature type="region of interest" description="Disordered" evidence="7">
    <location>
        <begin position="1"/>
        <end position="88"/>
    </location>
</feature>
<evidence type="ECO:0000256" key="5">
    <source>
        <dbReference type="ARBA" id="ARBA00022989"/>
    </source>
</evidence>
<comment type="caution">
    <text evidence="10">The sequence shown here is derived from an EMBL/GenBank/DDBJ whole genome shotgun (WGS) entry which is preliminary data.</text>
</comment>
<keyword evidence="11" id="KW-1185">Reference proteome</keyword>
<evidence type="ECO:0000313" key="10">
    <source>
        <dbReference type="EMBL" id="MCM1984985.1"/>
    </source>
</evidence>
<evidence type="ECO:0000256" key="7">
    <source>
        <dbReference type="SAM" id="MobiDB-lite"/>
    </source>
</evidence>
<organism evidence="10 11">
    <name type="scientific">Lyngbya confervoides BDU141951</name>
    <dbReference type="NCBI Taxonomy" id="1574623"/>
    <lineage>
        <taxon>Bacteria</taxon>
        <taxon>Bacillati</taxon>
        <taxon>Cyanobacteriota</taxon>
        <taxon>Cyanophyceae</taxon>
        <taxon>Oscillatoriophycideae</taxon>
        <taxon>Oscillatoriales</taxon>
        <taxon>Microcoleaceae</taxon>
        <taxon>Lyngbya</taxon>
    </lineage>
</organism>
<keyword evidence="4 8" id="KW-0812">Transmembrane</keyword>
<gene>
    <name evidence="10" type="ORF">QQ91_0019375</name>
</gene>
<keyword evidence="3" id="KW-1003">Cell membrane</keyword>
<evidence type="ECO:0000256" key="4">
    <source>
        <dbReference type="ARBA" id="ARBA00022692"/>
    </source>
</evidence>
<proteinExistence type="predicted"/>
<evidence type="ECO:0000259" key="9">
    <source>
        <dbReference type="PROSITE" id="PS50850"/>
    </source>
</evidence>
<sequence>MSSPPDDSPSFSASVSQSTNGKGEHHPVSLLHKSTASVVDLNTDSPATNPASPKAKADRTEADREADREANREADREADREANREADREADEGLFPVLGNHSFLTLWGSQILSQVADKVYLVFMIALIADHYQSQGQSVSGWVSSIMIAFTVPAVVFGSIAGVMVDWWPKKRTLVLTNLLRGGLVFLLPVGLGLADNLRDWWGIPVGFWILLGMTFLVSTLTQFFAPAEQAAIPLIVEQEQLLSANSFYTLTMMAAVILGFAAGDPLLSTMAHLVTRWGGNPDLGREILVGGSYTLAGFIVSSVTVQERLVARTQSFAGVWEDIKAGLDYLGKHPQVRSAIIQLVMLFSILAALAVLVVRVAEILPELKTSQFGILLAAGGVGMALGLIFLSIAGDRYPRKILSLSGSIVLAIALAGLAFSTRSLSLTLILLIGLGSGAALVGVPMQTIIQEKTPEYMRGKIFGLQNNLVNIALSLPLALAGLAETWFGLESVFLGLTGLAVTSGFINWYISRTQASS</sequence>
<evidence type="ECO:0000256" key="6">
    <source>
        <dbReference type="ARBA" id="ARBA00023136"/>
    </source>
</evidence>
<dbReference type="AlphaFoldDB" id="A0ABD4T9R6"/>
<dbReference type="InterPro" id="IPR011701">
    <property type="entry name" value="MFS"/>
</dbReference>
<evidence type="ECO:0000256" key="8">
    <source>
        <dbReference type="SAM" id="Phobius"/>
    </source>
</evidence>
<keyword evidence="5 8" id="KW-1133">Transmembrane helix</keyword>
<dbReference type="GO" id="GO:0005886">
    <property type="term" value="C:plasma membrane"/>
    <property type="evidence" value="ECO:0007669"/>
    <property type="project" value="UniProtKB-SubCell"/>
</dbReference>
<feature type="compositionally biased region" description="Basic and acidic residues" evidence="7">
    <location>
        <begin position="55"/>
        <end position="87"/>
    </location>
</feature>
<dbReference type="Proteomes" id="UP000031561">
    <property type="component" value="Unassembled WGS sequence"/>
</dbReference>
<dbReference type="InterPro" id="IPR020846">
    <property type="entry name" value="MFS_dom"/>
</dbReference>
<comment type="subcellular location">
    <subcellularLocation>
        <location evidence="1">Cell membrane</location>
        <topology evidence="1">Multi-pass membrane protein</topology>
    </subcellularLocation>
</comment>
<dbReference type="SUPFAM" id="SSF103473">
    <property type="entry name" value="MFS general substrate transporter"/>
    <property type="match status" value="1"/>
</dbReference>